<proteinExistence type="predicted"/>
<name>A0ACB8C374_DERSI</name>
<dbReference type="Proteomes" id="UP000821865">
    <property type="component" value="Chromosome 9"/>
</dbReference>
<evidence type="ECO:0000313" key="1">
    <source>
        <dbReference type="EMBL" id="KAH7933260.1"/>
    </source>
</evidence>
<gene>
    <name evidence="1" type="ORF">HPB49_010938</name>
</gene>
<evidence type="ECO:0000313" key="2">
    <source>
        <dbReference type="Proteomes" id="UP000821865"/>
    </source>
</evidence>
<organism evidence="1 2">
    <name type="scientific">Dermacentor silvarum</name>
    <name type="common">Tick</name>
    <dbReference type="NCBI Taxonomy" id="543639"/>
    <lineage>
        <taxon>Eukaryota</taxon>
        <taxon>Metazoa</taxon>
        <taxon>Ecdysozoa</taxon>
        <taxon>Arthropoda</taxon>
        <taxon>Chelicerata</taxon>
        <taxon>Arachnida</taxon>
        <taxon>Acari</taxon>
        <taxon>Parasitiformes</taxon>
        <taxon>Ixodida</taxon>
        <taxon>Ixodoidea</taxon>
        <taxon>Ixodidae</taxon>
        <taxon>Rhipicephalinae</taxon>
        <taxon>Dermacentor</taxon>
    </lineage>
</organism>
<accession>A0ACB8C374</accession>
<protein>
    <submittedName>
        <fullName evidence="1">Uncharacterized protein</fullName>
    </submittedName>
</protein>
<comment type="caution">
    <text evidence="1">The sequence shown here is derived from an EMBL/GenBank/DDBJ whole genome shotgun (WGS) entry which is preliminary data.</text>
</comment>
<keyword evidence="2" id="KW-1185">Reference proteome</keyword>
<reference evidence="1" key="1">
    <citation type="submission" date="2020-05" db="EMBL/GenBank/DDBJ databases">
        <title>Large-scale comparative analyses of tick genomes elucidate their genetic diversity and vector capacities.</title>
        <authorList>
            <person name="Jia N."/>
            <person name="Wang J."/>
            <person name="Shi W."/>
            <person name="Du L."/>
            <person name="Sun Y."/>
            <person name="Zhan W."/>
            <person name="Jiang J."/>
            <person name="Wang Q."/>
            <person name="Zhang B."/>
            <person name="Ji P."/>
            <person name="Sakyi L.B."/>
            <person name="Cui X."/>
            <person name="Yuan T."/>
            <person name="Jiang B."/>
            <person name="Yang W."/>
            <person name="Lam T.T.-Y."/>
            <person name="Chang Q."/>
            <person name="Ding S."/>
            <person name="Wang X."/>
            <person name="Zhu J."/>
            <person name="Ruan X."/>
            <person name="Zhao L."/>
            <person name="Wei J."/>
            <person name="Que T."/>
            <person name="Du C."/>
            <person name="Cheng J."/>
            <person name="Dai P."/>
            <person name="Han X."/>
            <person name="Huang E."/>
            <person name="Gao Y."/>
            <person name="Liu J."/>
            <person name="Shao H."/>
            <person name="Ye R."/>
            <person name="Li L."/>
            <person name="Wei W."/>
            <person name="Wang X."/>
            <person name="Wang C."/>
            <person name="Yang T."/>
            <person name="Huo Q."/>
            <person name="Li W."/>
            <person name="Guo W."/>
            <person name="Chen H."/>
            <person name="Zhou L."/>
            <person name="Ni X."/>
            <person name="Tian J."/>
            <person name="Zhou Y."/>
            <person name="Sheng Y."/>
            <person name="Liu T."/>
            <person name="Pan Y."/>
            <person name="Xia L."/>
            <person name="Li J."/>
            <person name="Zhao F."/>
            <person name="Cao W."/>
        </authorList>
    </citation>
    <scope>NUCLEOTIDE SEQUENCE</scope>
    <source>
        <strain evidence="1">Dsil-2018</strain>
    </source>
</reference>
<dbReference type="EMBL" id="CM023478">
    <property type="protein sequence ID" value="KAH7933260.1"/>
    <property type="molecule type" value="Genomic_DNA"/>
</dbReference>
<sequence length="381" mass="42174">MARCAYAGDSKISFGWYRARSSRITSWEEFEGRFRRTFVSQTRVAKRWRRMQECVQQLSESTTACFHSKVRLWREANLDFNDTPKEVLTGLRSLTLCTMLLRRTHCDDDDLLHDILVFGRIERDQRKANMQVRDVTAESDKRSKEGERAHEDNAAKDTPKAATSSEPGVGEKEPTQATEKSLLKEKEADHNVPKEADVGPEELNVQEPEKTSAIKANEDTAAPKLSDVVAEPGNKENESESAGEPSKEPPRDSEMSGTPESATQEAAPAAVEQPERVTEVTKDKAVASEEGIVKADEATAVKEDVAQLEPISKTTPERPEDKVIEAADENKKSLEASKESVKPAAETMSEEKTDKATDKTAPSEPTPRTPAEAVKNKTGFS</sequence>